<evidence type="ECO:0000256" key="2">
    <source>
        <dbReference type="SAM" id="Phobius"/>
    </source>
</evidence>
<dbReference type="Proteomes" id="UP000005239">
    <property type="component" value="Unassembled WGS sequence"/>
</dbReference>
<feature type="region of interest" description="Disordered" evidence="1">
    <location>
        <begin position="376"/>
        <end position="438"/>
    </location>
</feature>
<proteinExistence type="predicted"/>
<dbReference type="Pfam" id="PF01705">
    <property type="entry name" value="CX"/>
    <property type="match status" value="1"/>
</dbReference>
<keyword evidence="2" id="KW-0472">Membrane</keyword>
<gene>
    <name evidence="3" type="primary">WBGene00104479</name>
</gene>
<reference evidence="3" key="2">
    <citation type="submission" date="2022-06" db="UniProtKB">
        <authorList>
            <consortium name="EnsemblMetazoa"/>
        </authorList>
    </citation>
    <scope>IDENTIFICATION</scope>
    <source>
        <strain evidence="3">PS312</strain>
    </source>
</reference>
<name>A0A2A6C1U0_PRIPA</name>
<feature type="transmembrane region" description="Helical" evidence="2">
    <location>
        <begin position="339"/>
        <end position="360"/>
    </location>
</feature>
<evidence type="ECO:0000313" key="4">
    <source>
        <dbReference type="Proteomes" id="UP000005239"/>
    </source>
</evidence>
<reference evidence="4" key="1">
    <citation type="journal article" date="2008" name="Nat. Genet.">
        <title>The Pristionchus pacificus genome provides a unique perspective on nematode lifestyle and parasitism.</title>
        <authorList>
            <person name="Dieterich C."/>
            <person name="Clifton S.W."/>
            <person name="Schuster L.N."/>
            <person name="Chinwalla A."/>
            <person name="Delehaunty K."/>
            <person name="Dinkelacker I."/>
            <person name="Fulton L."/>
            <person name="Fulton R."/>
            <person name="Godfrey J."/>
            <person name="Minx P."/>
            <person name="Mitreva M."/>
            <person name="Roeseler W."/>
            <person name="Tian H."/>
            <person name="Witte H."/>
            <person name="Yang S.P."/>
            <person name="Wilson R.K."/>
            <person name="Sommer R.J."/>
        </authorList>
    </citation>
    <scope>NUCLEOTIDE SEQUENCE [LARGE SCALE GENOMIC DNA]</scope>
    <source>
        <strain evidence="4">PS312</strain>
    </source>
</reference>
<protein>
    <submittedName>
        <fullName evidence="3">CX domain-containing protein</fullName>
    </submittedName>
</protein>
<dbReference type="AlphaFoldDB" id="A0A2A6C1U0"/>
<dbReference type="EnsemblMetazoa" id="PPA14925.1">
    <property type="protein sequence ID" value="PPA14925.1"/>
    <property type="gene ID" value="WBGene00104479"/>
</dbReference>
<feature type="compositionally biased region" description="Pro residues" evidence="1">
    <location>
        <begin position="421"/>
        <end position="431"/>
    </location>
</feature>
<dbReference type="PANTHER" id="PTHR47520:SF13">
    <property type="entry name" value="PROTEIN CBG10012"/>
    <property type="match status" value="1"/>
</dbReference>
<organism evidence="3 4">
    <name type="scientific">Pristionchus pacificus</name>
    <name type="common">Parasitic nematode worm</name>
    <dbReference type="NCBI Taxonomy" id="54126"/>
    <lineage>
        <taxon>Eukaryota</taxon>
        <taxon>Metazoa</taxon>
        <taxon>Ecdysozoa</taxon>
        <taxon>Nematoda</taxon>
        <taxon>Chromadorea</taxon>
        <taxon>Rhabditida</taxon>
        <taxon>Rhabditina</taxon>
        <taxon>Diplogasteromorpha</taxon>
        <taxon>Diplogasteroidea</taxon>
        <taxon>Neodiplogasteridae</taxon>
        <taxon>Pristionchus</taxon>
    </lineage>
</organism>
<evidence type="ECO:0000313" key="3">
    <source>
        <dbReference type="EnsemblMetazoa" id="PPA14925.1"/>
    </source>
</evidence>
<feature type="compositionally biased region" description="Low complexity" evidence="1">
    <location>
        <begin position="101"/>
        <end position="129"/>
    </location>
</feature>
<sequence length="438" mass="48642">MYREGILYFVLFNLVYADEFSHPRTRYLYGSTHPTVSQSSISGRLIQEGDLFVGDGYEISGDNTRIIKSPNLPFRINGLLYYWDPVFVPRECPTVSKADSSRGGNVGSSSSTSSTSSTSSPSSVRTTTTLPIVRGSPINLLAPPIVFISSRQSTTTRTSSTSPSSPSTSSPSSTSTTKSSSAASSPSTSSSTSTTTMQSTSQSPLTSSSDIDDVILFLQSLHSNDIINTTLGDEVSRARRQIVDMRFRSSSTTTTSMPTPIRPSVNITAVDPCFNMSNGSPEVCTRLLDRRDNRDPFMHITFPNESKVAELAWRCPKDMHCCDWECCETRPVVRSRHRVLPFVVTFFFILVAVVICICCFKHCKESEQRRRNIENFGPNDYQMTVNNPPQPVESVDFDERPREPPPVPRMHFYAHEEPRPSFAPPPIPPPDRVNGTYR</sequence>
<accession>A0A8R1UBR4</accession>
<feature type="region of interest" description="Disordered" evidence="1">
    <location>
        <begin position="151"/>
        <end position="207"/>
    </location>
</feature>
<keyword evidence="4" id="KW-1185">Reference proteome</keyword>
<accession>A0A2A6C1U0</accession>
<keyword evidence="2" id="KW-1133">Transmembrane helix</keyword>
<dbReference type="InterPro" id="IPR002619">
    <property type="entry name" value="CX"/>
</dbReference>
<evidence type="ECO:0000256" key="1">
    <source>
        <dbReference type="SAM" id="MobiDB-lite"/>
    </source>
</evidence>
<dbReference type="PANTHER" id="PTHR47520">
    <property type="entry name" value="CX DOMAIN-CONTAINING PROTEIN-RELATED"/>
    <property type="match status" value="1"/>
</dbReference>
<keyword evidence="2" id="KW-0812">Transmembrane</keyword>
<feature type="region of interest" description="Disordered" evidence="1">
    <location>
        <begin position="95"/>
        <end position="130"/>
    </location>
</feature>